<evidence type="ECO:0000256" key="1">
    <source>
        <dbReference type="ARBA" id="ARBA00010641"/>
    </source>
</evidence>
<feature type="domain" description="RNA polymerase sigma-70 region 2" evidence="5">
    <location>
        <begin position="10"/>
        <end position="75"/>
    </location>
</feature>
<name>A0A126T4S0_9GAMM</name>
<dbReference type="Proteomes" id="UP000030512">
    <property type="component" value="Chromosome"/>
</dbReference>
<dbReference type="PANTHER" id="PTHR43133">
    <property type="entry name" value="RNA POLYMERASE ECF-TYPE SIGMA FACTO"/>
    <property type="match status" value="1"/>
</dbReference>
<dbReference type="Gene3D" id="1.10.10.10">
    <property type="entry name" value="Winged helix-like DNA-binding domain superfamily/Winged helix DNA-binding domain"/>
    <property type="match status" value="1"/>
</dbReference>
<keyword evidence="8" id="KW-1185">Reference proteome</keyword>
<dbReference type="EMBL" id="CP014476">
    <property type="protein sequence ID" value="AMK76714.1"/>
    <property type="molecule type" value="Genomic_DNA"/>
</dbReference>
<comment type="similarity">
    <text evidence="1">Belongs to the sigma-70 factor family. ECF subfamily.</text>
</comment>
<sequence length="168" mass="19480">MSNALHISRLIETYDEELRRVMFRRCGCLDTAADIVQETYQRMFAGNLWQQADNPRALLHRIAANLATDYERRRNTRNQYVENDDTSDASLQVSDGIDPEHINLARERLDRLVAAIDSLPAKCRTVFVLRKFEELSHAEIAQRLGISRNMVEKHLRNALTALQEHDDF</sequence>
<dbReference type="SUPFAM" id="SSF88946">
    <property type="entry name" value="Sigma2 domain of RNA polymerase sigma factors"/>
    <property type="match status" value="1"/>
</dbReference>
<dbReference type="InterPro" id="IPR007627">
    <property type="entry name" value="RNA_pol_sigma70_r2"/>
</dbReference>
<feature type="domain" description="RNA polymerase sigma factor 70 region 4 type 2" evidence="6">
    <location>
        <begin position="110"/>
        <end position="162"/>
    </location>
</feature>
<dbReference type="OrthoDB" id="9797134at2"/>
<evidence type="ECO:0000256" key="2">
    <source>
        <dbReference type="ARBA" id="ARBA00023015"/>
    </source>
</evidence>
<dbReference type="AlphaFoldDB" id="A0A126T4S0"/>
<gene>
    <name evidence="7" type="ORF">JT25_009455</name>
</gene>
<dbReference type="InterPro" id="IPR013249">
    <property type="entry name" value="RNA_pol_sigma70_r4_t2"/>
</dbReference>
<reference evidence="7 8" key="1">
    <citation type="journal article" date="2015" name="Environ. Microbiol.">
        <title>Methane oxidation coupled to nitrate reduction under hypoxia by the Gammaproteobacterium Methylomonas denitrificans, sp. nov. type strain FJG1.</title>
        <authorList>
            <person name="Kits K.D."/>
            <person name="Klotz M.G."/>
            <person name="Stein L.Y."/>
        </authorList>
    </citation>
    <scope>NUCLEOTIDE SEQUENCE [LARGE SCALE GENOMIC DNA]</scope>
    <source>
        <strain evidence="7 8">FJG1</strain>
    </source>
</reference>
<keyword evidence="3" id="KW-0731">Sigma factor</keyword>
<evidence type="ECO:0000259" key="6">
    <source>
        <dbReference type="Pfam" id="PF08281"/>
    </source>
</evidence>
<keyword evidence="4" id="KW-0804">Transcription</keyword>
<dbReference type="InterPro" id="IPR013325">
    <property type="entry name" value="RNA_pol_sigma_r2"/>
</dbReference>
<dbReference type="InterPro" id="IPR036388">
    <property type="entry name" value="WH-like_DNA-bd_sf"/>
</dbReference>
<keyword evidence="2" id="KW-0805">Transcription regulation</keyword>
<dbReference type="InterPro" id="IPR014284">
    <property type="entry name" value="RNA_pol_sigma-70_dom"/>
</dbReference>
<dbReference type="InterPro" id="IPR013324">
    <property type="entry name" value="RNA_pol_sigma_r3/r4-like"/>
</dbReference>
<dbReference type="NCBIfam" id="TIGR02937">
    <property type="entry name" value="sigma70-ECF"/>
    <property type="match status" value="1"/>
</dbReference>
<dbReference type="GO" id="GO:0006352">
    <property type="term" value="P:DNA-templated transcription initiation"/>
    <property type="evidence" value="ECO:0007669"/>
    <property type="project" value="InterPro"/>
</dbReference>
<evidence type="ECO:0000256" key="4">
    <source>
        <dbReference type="ARBA" id="ARBA00023163"/>
    </source>
</evidence>
<dbReference type="Pfam" id="PF08281">
    <property type="entry name" value="Sigma70_r4_2"/>
    <property type="match status" value="1"/>
</dbReference>
<evidence type="ECO:0000259" key="5">
    <source>
        <dbReference type="Pfam" id="PF04542"/>
    </source>
</evidence>
<dbReference type="GO" id="GO:0016987">
    <property type="term" value="F:sigma factor activity"/>
    <property type="evidence" value="ECO:0007669"/>
    <property type="project" value="UniProtKB-KW"/>
</dbReference>
<evidence type="ECO:0000313" key="7">
    <source>
        <dbReference type="EMBL" id="AMK76714.1"/>
    </source>
</evidence>
<accession>A0A126T4S0</accession>
<dbReference type="STRING" id="1538553.JT25_009455"/>
<dbReference type="PANTHER" id="PTHR43133:SF63">
    <property type="entry name" value="RNA POLYMERASE SIGMA FACTOR FECI-RELATED"/>
    <property type="match status" value="1"/>
</dbReference>
<evidence type="ECO:0000256" key="3">
    <source>
        <dbReference type="ARBA" id="ARBA00023082"/>
    </source>
</evidence>
<dbReference type="Pfam" id="PF04542">
    <property type="entry name" value="Sigma70_r2"/>
    <property type="match status" value="1"/>
</dbReference>
<proteinExistence type="inferred from homology"/>
<dbReference type="CDD" id="cd06171">
    <property type="entry name" value="Sigma70_r4"/>
    <property type="match status" value="1"/>
</dbReference>
<dbReference type="KEGG" id="mdn:JT25_009455"/>
<dbReference type="InterPro" id="IPR039425">
    <property type="entry name" value="RNA_pol_sigma-70-like"/>
</dbReference>
<evidence type="ECO:0000313" key="8">
    <source>
        <dbReference type="Proteomes" id="UP000030512"/>
    </source>
</evidence>
<dbReference type="Gene3D" id="1.10.1740.10">
    <property type="match status" value="1"/>
</dbReference>
<dbReference type="GO" id="GO:0003677">
    <property type="term" value="F:DNA binding"/>
    <property type="evidence" value="ECO:0007669"/>
    <property type="project" value="InterPro"/>
</dbReference>
<dbReference type="SUPFAM" id="SSF88659">
    <property type="entry name" value="Sigma3 and sigma4 domains of RNA polymerase sigma factors"/>
    <property type="match status" value="1"/>
</dbReference>
<dbReference type="RefSeq" id="WP_036279969.1">
    <property type="nucleotide sequence ID" value="NZ_CP014476.1"/>
</dbReference>
<organism evidence="7 8">
    <name type="scientific">Methylomonas denitrificans</name>
    <dbReference type="NCBI Taxonomy" id="1538553"/>
    <lineage>
        <taxon>Bacteria</taxon>
        <taxon>Pseudomonadati</taxon>
        <taxon>Pseudomonadota</taxon>
        <taxon>Gammaproteobacteria</taxon>
        <taxon>Methylococcales</taxon>
        <taxon>Methylococcaceae</taxon>
        <taxon>Methylomonas</taxon>
    </lineage>
</organism>
<protein>
    <submittedName>
        <fullName evidence="7">RNA polymerase subunit sigma-24</fullName>
    </submittedName>
</protein>